<organism evidence="1 2">
    <name type="scientific">Pseudobutyrivibrio ruminis</name>
    <dbReference type="NCBI Taxonomy" id="46206"/>
    <lineage>
        <taxon>Bacteria</taxon>
        <taxon>Bacillati</taxon>
        <taxon>Bacillota</taxon>
        <taxon>Clostridia</taxon>
        <taxon>Lachnospirales</taxon>
        <taxon>Lachnospiraceae</taxon>
        <taxon>Pseudobutyrivibrio</taxon>
    </lineage>
</organism>
<dbReference type="SUPFAM" id="SSF53335">
    <property type="entry name" value="S-adenosyl-L-methionine-dependent methyltransferases"/>
    <property type="match status" value="1"/>
</dbReference>
<accession>A0A1H7J993</accession>
<dbReference type="RefSeq" id="WP_074790838.1">
    <property type="nucleotide sequence ID" value="NZ_FNZX01000009.1"/>
</dbReference>
<dbReference type="EMBL" id="FNZX01000009">
    <property type="protein sequence ID" value="SEK70550.1"/>
    <property type="molecule type" value="Genomic_DNA"/>
</dbReference>
<name>A0A1H7J993_9FIRM</name>
<protein>
    <submittedName>
        <fullName evidence="1">Uncharacterized protein</fullName>
    </submittedName>
</protein>
<dbReference type="AlphaFoldDB" id="A0A1H7J993"/>
<reference evidence="2" key="1">
    <citation type="submission" date="2016-10" db="EMBL/GenBank/DDBJ databases">
        <authorList>
            <person name="Varghese N."/>
        </authorList>
    </citation>
    <scope>NUCLEOTIDE SEQUENCE [LARGE SCALE GENOMIC DNA]</scope>
    <source>
        <strain evidence="2">ACV-9</strain>
    </source>
</reference>
<sequence length="127" mass="14565">MGKYYVYGMGRIGIRVYLGIKDSGSKVIAFVDSDSKKHGKYFDGVKCISLEEFLRTKEDEDVLIIAIQDETVTHKFEDTGVNAVYYKKIQTSLDSKKIPMKDIEEINRMYMYFCKGADCINEYIAGK</sequence>
<keyword evidence="2" id="KW-1185">Reference proteome</keyword>
<evidence type="ECO:0000313" key="1">
    <source>
        <dbReference type="EMBL" id="SEK70550.1"/>
    </source>
</evidence>
<proteinExistence type="predicted"/>
<gene>
    <name evidence="1" type="ORF">SAMN02910377_01587</name>
</gene>
<evidence type="ECO:0000313" key="2">
    <source>
        <dbReference type="Proteomes" id="UP000182321"/>
    </source>
</evidence>
<dbReference type="Proteomes" id="UP000182321">
    <property type="component" value="Unassembled WGS sequence"/>
</dbReference>
<dbReference type="InterPro" id="IPR029063">
    <property type="entry name" value="SAM-dependent_MTases_sf"/>
</dbReference>
<dbReference type="Gene3D" id="3.40.50.720">
    <property type="entry name" value="NAD(P)-binding Rossmann-like Domain"/>
    <property type="match status" value="1"/>
</dbReference>